<dbReference type="Pfam" id="PF13690">
    <property type="entry name" value="CheX"/>
    <property type="match status" value="1"/>
</dbReference>
<dbReference type="PANTHER" id="PTHR39452">
    <property type="entry name" value="CHEY-P PHOSPHATASE CHEX"/>
    <property type="match status" value="1"/>
</dbReference>
<dbReference type="SUPFAM" id="SSF103039">
    <property type="entry name" value="CheC-like"/>
    <property type="match status" value="1"/>
</dbReference>
<dbReference type="AlphaFoldDB" id="A0A7W5DWA6"/>
<keyword evidence="4" id="KW-1185">Reference proteome</keyword>
<evidence type="ECO:0000256" key="1">
    <source>
        <dbReference type="ARBA" id="ARBA00022500"/>
    </source>
</evidence>
<proteinExistence type="predicted"/>
<organism evidence="3 4">
    <name type="scientific">Aporhodopirellula rubra</name>
    <dbReference type="NCBI Taxonomy" id="980271"/>
    <lineage>
        <taxon>Bacteria</taxon>
        <taxon>Pseudomonadati</taxon>
        <taxon>Planctomycetota</taxon>
        <taxon>Planctomycetia</taxon>
        <taxon>Pirellulales</taxon>
        <taxon>Pirellulaceae</taxon>
        <taxon>Aporhodopirellula</taxon>
    </lineage>
</organism>
<comment type="caution">
    <text evidence="3">The sequence shown here is derived from an EMBL/GenBank/DDBJ whole genome shotgun (WGS) entry which is preliminary data.</text>
</comment>
<keyword evidence="1" id="KW-0145">Chemotaxis</keyword>
<dbReference type="Gene3D" id="3.40.1550.10">
    <property type="entry name" value="CheC-like"/>
    <property type="match status" value="1"/>
</dbReference>
<dbReference type="InterPro" id="IPR038756">
    <property type="entry name" value="CheX-like"/>
</dbReference>
<feature type="domain" description="Chemotaxis phosphatase CheX-like" evidence="2">
    <location>
        <begin position="47"/>
        <end position="129"/>
    </location>
</feature>
<dbReference type="GO" id="GO:0006935">
    <property type="term" value="P:chemotaxis"/>
    <property type="evidence" value="ECO:0007669"/>
    <property type="project" value="UniProtKB-KW"/>
</dbReference>
<dbReference type="PANTHER" id="PTHR39452:SF1">
    <property type="entry name" value="CHEY-P PHOSPHATASE CHEX"/>
    <property type="match status" value="1"/>
</dbReference>
<name>A0A7W5DWA6_9BACT</name>
<dbReference type="Proteomes" id="UP000536179">
    <property type="component" value="Unassembled WGS sequence"/>
</dbReference>
<accession>A0A7W5DWA6</accession>
<dbReference type="RefSeq" id="WP_184301546.1">
    <property type="nucleotide sequence ID" value="NZ_JACHXU010000002.1"/>
</dbReference>
<dbReference type="InterPro" id="IPR028976">
    <property type="entry name" value="CheC-like_sf"/>
</dbReference>
<evidence type="ECO:0000313" key="3">
    <source>
        <dbReference type="EMBL" id="MBB3204857.1"/>
    </source>
</evidence>
<protein>
    <submittedName>
        <fullName evidence="3">CheY-specific phosphatase CheX</fullName>
    </submittedName>
</protein>
<evidence type="ECO:0000259" key="2">
    <source>
        <dbReference type="Pfam" id="PF13690"/>
    </source>
</evidence>
<evidence type="ECO:0000313" key="4">
    <source>
        <dbReference type="Proteomes" id="UP000536179"/>
    </source>
</evidence>
<reference evidence="3 4" key="1">
    <citation type="submission" date="2020-08" db="EMBL/GenBank/DDBJ databases">
        <title>Genomic Encyclopedia of Type Strains, Phase III (KMG-III): the genomes of soil and plant-associated and newly described type strains.</title>
        <authorList>
            <person name="Whitman W."/>
        </authorList>
    </citation>
    <scope>NUCLEOTIDE SEQUENCE [LARGE SCALE GENOMIC DNA]</scope>
    <source>
        <strain evidence="3 4">CECT 8075</strain>
    </source>
</reference>
<gene>
    <name evidence="3" type="ORF">FHS27_000624</name>
</gene>
<sequence>MDIQPIAPDNVVELVQAIFDNMLQMPCEPANEQTTDNTATQPIDRLIGCVQIQGDWVGAVEINTPLDLGRKAAAAMLMVPEADVSMEDIQDTIAELSNMVGGSIKAILPGQSTLSLPSVASGTGLDFKLAHVVHTQSVALQSQGTDFSINIRHLNPQP</sequence>
<dbReference type="EMBL" id="JACHXU010000002">
    <property type="protein sequence ID" value="MBB3204857.1"/>
    <property type="molecule type" value="Genomic_DNA"/>
</dbReference>
<dbReference type="InterPro" id="IPR028051">
    <property type="entry name" value="CheX-like_dom"/>
</dbReference>